<comment type="caution">
    <text evidence="1">The sequence shown here is derived from an EMBL/GenBank/DDBJ whole genome shotgun (WGS) entry which is preliminary data.</text>
</comment>
<name>A0A0W7TLU0_9FIRM</name>
<dbReference type="EMBL" id="LMUA01000042">
    <property type="protein sequence ID" value="KUE74796.1"/>
    <property type="molecule type" value="Genomic_DNA"/>
</dbReference>
<organism evidence="1 2">
    <name type="scientific">Ruthenibacterium lactatiformans</name>
    <dbReference type="NCBI Taxonomy" id="1550024"/>
    <lineage>
        <taxon>Bacteria</taxon>
        <taxon>Bacillati</taxon>
        <taxon>Bacillota</taxon>
        <taxon>Clostridia</taxon>
        <taxon>Eubacteriales</taxon>
        <taxon>Oscillospiraceae</taxon>
        <taxon>Ruthenibacterium</taxon>
    </lineage>
</organism>
<sequence>MDESYIVYVCTDDVGHITAINSSAFLTDTAGWTAIDEGCGDRFHHAQGNYFTLPLYGTDGCANYKLTDGTPALRAEAEKAAEIAARPAPEPTSFDRVEAQVAYTAMMTDTMLEV</sequence>
<gene>
    <name evidence="1" type="ORF">ASJ35_17325</name>
</gene>
<dbReference type="Proteomes" id="UP000053433">
    <property type="component" value="Unassembled WGS sequence"/>
</dbReference>
<proteinExistence type="predicted"/>
<dbReference type="AlphaFoldDB" id="A0A0W7TLU0"/>
<reference evidence="1 2" key="1">
    <citation type="submission" date="2015-10" db="EMBL/GenBank/DDBJ databases">
        <title>A novel member of the family Ruminococcaceae isolated from human faeces.</title>
        <authorList>
            <person name="Shkoporov A.N."/>
            <person name="Chaplin A.V."/>
            <person name="Motuzova O.V."/>
            <person name="Kafarskaia L.I."/>
            <person name="Efimov B.A."/>
        </authorList>
    </citation>
    <scope>NUCLEOTIDE SEQUENCE [LARGE SCALE GENOMIC DNA]</scope>
    <source>
        <strain evidence="1 2">668</strain>
    </source>
</reference>
<accession>A0A0W7TLU0</accession>
<dbReference type="RefSeq" id="WP_058723917.1">
    <property type="nucleotide sequence ID" value="NZ_DBFXFE010000061.1"/>
</dbReference>
<evidence type="ECO:0000313" key="2">
    <source>
        <dbReference type="Proteomes" id="UP000053433"/>
    </source>
</evidence>
<evidence type="ECO:0000313" key="1">
    <source>
        <dbReference type="EMBL" id="KUE74796.1"/>
    </source>
</evidence>
<protein>
    <submittedName>
        <fullName evidence="1">Uncharacterized protein</fullName>
    </submittedName>
</protein>